<evidence type="ECO:0000256" key="2">
    <source>
        <dbReference type="ARBA" id="ARBA00022723"/>
    </source>
</evidence>
<evidence type="ECO:0000313" key="10">
    <source>
        <dbReference type="Proteomes" id="UP000190080"/>
    </source>
</evidence>
<evidence type="ECO:0000259" key="7">
    <source>
        <dbReference type="Pfam" id="PF01432"/>
    </source>
</evidence>
<dbReference type="Gene3D" id="1.10.287.830">
    <property type="entry name" value="putative peptidase helix hairpin domain like"/>
    <property type="match status" value="1"/>
</dbReference>
<evidence type="ECO:0000259" key="8">
    <source>
        <dbReference type="Pfam" id="PF08439"/>
    </source>
</evidence>
<dbReference type="InterPro" id="IPR042088">
    <property type="entry name" value="OligoPept_F_C"/>
</dbReference>
<dbReference type="OrthoDB" id="9766487at2"/>
<dbReference type="InterPro" id="IPR013647">
    <property type="entry name" value="OligopepF_N_dom"/>
</dbReference>
<comment type="function">
    <text evidence="6">Has oligopeptidase activity and degrades a variety of small bioactive peptides.</text>
</comment>
<evidence type="ECO:0000256" key="6">
    <source>
        <dbReference type="RuleBase" id="RU368091"/>
    </source>
</evidence>
<comment type="similarity">
    <text evidence="6">Belongs to the peptidase M3B family.</text>
</comment>
<dbReference type="RefSeq" id="WP_079423376.1">
    <property type="nucleotide sequence ID" value="NZ_MZGV01000015.1"/>
</dbReference>
<dbReference type="GO" id="GO:0046872">
    <property type="term" value="F:metal ion binding"/>
    <property type="evidence" value="ECO:0007669"/>
    <property type="project" value="UniProtKB-UniRule"/>
</dbReference>
<keyword evidence="4 6" id="KW-0862">Zinc</keyword>
<gene>
    <name evidence="9" type="primary">pepF1_3</name>
    <name evidence="9" type="ORF">CLORY_17590</name>
</gene>
<dbReference type="Proteomes" id="UP000190080">
    <property type="component" value="Unassembled WGS sequence"/>
</dbReference>
<dbReference type="InterPro" id="IPR045090">
    <property type="entry name" value="Pept_M3A_M3B"/>
</dbReference>
<protein>
    <recommendedName>
        <fullName evidence="6">Oligopeptidase F</fullName>
        <ecNumber evidence="6">3.4.24.-</ecNumber>
    </recommendedName>
</protein>
<evidence type="ECO:0000256" key="3">
    <source>
        <dbReference type="ARBA" id="ARBA00022801"/>
    </source>
</evidence>
<evidence type="ECO:0000256" key="5">
    <source>
        <dbReference type="ARBA" id="ARBA00023049"/>
    </source>
</evidence>
<keyword evidence="5 6" id="KW-0482">Metalloprotease</keyword>
<keyword evidence="10" id="KW-1185">Reference proteome</keyword>
<feature type="domain" description="Peptidase M3A/M3B catalytic" evidence="7">
    <location>
        <begin position="206"/>
        <end position="586"/>
    </location>
</feature>
<evidence type="ECO:0000256" key="1">
    <source>
        <dbReference type="ARBA" id="ARBA00022670"/>
    </source>
</evidence>
<dbReference type="GO" id="GO:0006518">
    <property type="term" value="P:peptide metabolic process"/>
    <property type="evidence" value="ECO:0007669"/>
    <property type="project" value="TreeGrafter"/>
</dbReference>
<dbReference type="GO" id="GO:0006508">
    <property type="term" value="P:proteolysis"/>
    <property type="evidence" value="ECO:0007669"/>
    <property type="project" value="UniProtKB-KW"/>
</dbReference>
<accession>A0A1V4IRE5</accession>
<name>A0A1V4IRE5_9CLOT</name>
<dbReference type="PANTHER" id="PTHR11804:SF84">
    <property type="entry name" value="SACCHAROLYSIN"/>
    <property type="match status" value="1"/>
</dbReference>
<feature type="domain" description="Oligopeptidase F N-terminal" evidence="8">
    <location>
        <begin position="116"/>
        <end position="185"/>
    </location>
</feature>
<keyword evidence="3 6" id="KW-0378">Hydrolase</keyword>
<reference evidence="9 10" key="1">
    <citation type="submission" date="2017-03" db="EMBL/GenBank/DDBJ databases">
        <title>Genome sequence of Clostridium oryzae DSM 28571.</title>
        <authorList>
            <person name="Poehlein A."/>
            <person name="Daniel R."/>
        </authorList>
    </citation>
    <scope>NUCLEOTIDE SEQUENCE [LARGE SCALE GENOMIC DNA]</scope>
    <source>
        <strain evidence="9 10">DSM 28571</strain>
    </source>
</reference>
<comment type="caution">
    <text evidence="9">The sequence shown here is derived from an EMBL/GenBank/DDBJ whole genome shotgun (WGS) entry which is preliminary data.</text>
</comment>
<dbReference type="Pfam" id="PF01432">
    <property type="entry name" value="Peptidase_M3"/>
    <property type="match status" value="1"/>
</dbReference>
<dbReference type="InterPro" id="IPR001567">
    <property type="entry name" value="Pept_M3A_M3B_dom"/>
</dbReference>
<keyword evidence="1 6" id="KW-0645">Protease</keyword>
<dbReference type="Gene3D" id="1.10.1370.20">
    <property type="entry name" value="Oligoendopeptidase f, C-terminal domain"/>
    <property type="match status" value="1"/>
</dbReference>
<organism evidence="9 10">
    <name type="scientific">Clostridium oryzae</name>
    <dbReference type="NCBI Taxonomy" id="1450648"/>
    <lineage>
        <taxon>Bacteria</taxon>
        <taxon>Bacillati</taxon>
        <taxon>Bacillota</taxon>
        <taxon>Clostridia</taxon>
        <taxon>Eubacteriales</taxon>
        <taxon>Clostridiaceae</taxon>
        <taxon>Clostridium</taxon>
    </lineage>
</organism>
<dbReference type="EC" id="3.4.24.-" evidence="6"/>
<keyword evidence="2 6" id="KW-0479">Metal-binding</keyword>
<sequence>MSQGKIPKRSEIADKFKWKLEDIYADNELWEKDFSKVKEAAKTLETYKGSLGSSGSKLLEVLDLYFGMRRLFEKVYVYAHMRSHEDTTNSLYQGFADRADALSTEISSASSYITPEILDVPEEKLNKFISENSGLELYRTFLNEILRNKPHVLSAEQEQILAMTGEVLQSASSIYNMINNADIKFPTIKDENNEEKEITKGRYIPFMECSDRRVRKDAFEGLYSTYMAQKNTFAATLSSNAKADMFRSKARKFSSAREAYLFEDNVSTDVYDNLISTIHSNMNLMYRYVKLRKKMLKLDELHMYDLYTPIVQNVSMKIPYDEAVETVKKALAILGPQYIKDLTDGFNSGWIDIYENEGKRSGAYSWGCYDSHPYVLLNHTDTLDNMFTIAHEMGHSMHTFYSNKKQPYQYAEYKIFVAEVASTFNESILMNYMLKNTTDKTQKMYLLNHYMESFRGTVYRQTMFAEFEKIVHEMIESGKAATAESLCRIYHDLNVKYFGNDIVVDDYIDIEWARIPHFYSSFYVYKYATGFSAATSLSTQVLNNGEPALKKYLNFLTRGGSDYPLNLLKDAGVDMSTPKPIEDALKVFESVLDQFESLI</sequence>
<dbReference type="AlphaFoldDB" id="A0A1V4IRE5"/>
<comment type="cofactor">
    <cofactor evidence="6">
        <name>Zn(2+)</name>
        <dbReference type="ChEBI" id="CHEBI:29105"/>
    </cofactor>
    <text evidence="6">Binds 1 zinc ion.</text>
</comment>
<dbReference type="Gene3D" id="1.20.140.70">
    <property type="entry name" value="Oligopeptidase f, N-terminal domain"/>
    <property type="match status" value="1"/>
</dbReference>
<dbReference type="GO" id="GO:0004222">
    <property type="term" value="F:metalloendopeptidase activity"/>
    <property type="evidence" value="ECO:0007669"/>
    <property type="project" value="UniProtKB-UniRule"/>
</dbReference>
<dbReference type="NCBIfam" id="TIGR00181">
    <property type="entry name" value="pepF"/>
    <property type="match status" value="1"/>
</dbReference>
<evidence type="ECO:0000313" key="9">
    <source>
        <dbReference type="EMBL" id="OPJ62390.1"/>
    </source>
</evidence>
<evidence type="ECO:0000256" key="4">
    <source>
        <dbReference type="ARBA" id="ARBA00022833"/>
    </source>
</evidence>
<dbReference type="InterPro" id="IPR004438">
    <property type="entry name" value="Peptidase_M3B"/>
</dbReference>
<dbReference type="PANTHER" id="PTHR11804">
    <property type="entry name" value="PROTEASE M3 THIMET OLIGOPEPTIDASE-RELATED"/>
    <property type="match status" value="1"/>
</dbReference>
<proteinExistence type="inferred from homology"/>
<dbReference type="EMBL" id="MZGV01000015">
    <property type="protein sequence ID" value="OPJ62390.1"/>
    <property type="molecule type" value="Genomic_DNA"/>
</dbReference>
<dbReference type="SUPFAM" id="SSF55486">
    <property type="entry name" value="Metalloproteases ('zincins'), catalytic domain"/>
    <property type="match status" value="1"/>
</dbReference>
<dbReference type="CDD" id="cd09608">
    <property type="entry name" value="M3B_PepF"/>
    <property type="match status" value="1"/>
</dbReference>
<dbReference type="STRING" id="1450648.CLORY_17590"/>
<dbReference type="Pfam" id="PF08439">
    <property type="entry name" value="Peptidase_M3_N"/>
    <property type="match status" value="1"/>
</dbReference>